<comment type="caution">
    <text evidence="10">Lacks conserved residue(s) required for the propagation of feature annotation.</text>
</comment>
<dbReference type="GO" id="GO:0006605">
    <property type="term" value="P:protein targeting"/>
    <property type="evidence" value="ECO:0007669"/>
    <property type="project" value="UniProtKB-UniRule"/>
</dbReference>
<gene>
    <name evidence="10" type="primary">secY</name>
    <name evidence="12" type="ORF">COV04_01550</name>
</gene>
<comment type="caution">
    <text evidence="12">The sequence shown here is derived from an EMBL/GenBank/DDBJ whole genome shotgun (WGS) entry which is preliminary data.</text>
</comment>
<evidence type="ECO:0000313" key="13">
    <source>
        <dbReference type="Proteomes" id="UP000231152"/>
    </source>
</evidence>
<organism evidence="12 13">
    <name type="scientific">Candidatus Uhrbacteria bacterium CG10_big_fil_rev_8_21_14_0_10_48_11</name>
    <dbReference type="NCBI Taxonomy" id="1975037"/>
    <lineage>
        <taxon>Bacteria</taxon>
        <taxon>Candidatus Uhriibacteriota</taxon>
    </lineage>
</organism>
<name>A0A2M8LEY7_9BACT</name>
<evidence type="ECO:0000256" key="7">
    <source>
        <dbReference type="ARBA" id="ARBA00023010"/>
    </source>
</evidence>
<evidence type="ECO:0000256" key="8">
    <source>
        <dbReference type="ARBA" id="ARBA00023136"/>
    </source>
</evidence>
<keyword evidence="3 10" id="KW-0813">Transport</keyword>
<dbReference type="PROSITE" id="PS00755">
    <property type="entry name" value="SECY_1"/>
    <property type="match status" value="1"/>
</dbReference>
<evidence type="ECO:0000256" key="6">
    <source>
        <dbReference type="ARBA" id="ARBA00022989"/>
    </source>
</evidence>
<feature type="transmembrane region" description="Helical" evidence="10">
    <location>
        <begin position="375"/>
        <end position="393"/>
    </location>
</feature>
<dbReference type="Proteomes" id="UP000231152">
    <property type="component" value="Unassembled WGS sequence"/>
</dbReference>
<dbReference type="InterPro" id="IPR002208">
    <property type="entry name" value="SecY/SEC61-alpha"/>
</dbReference>
<evidence type="ECO:0000256" key="10">
    <source>
        <dbReference type="HAMAP-Rule" id="MF_01465"/>
    </source>
</evidence>
<keyword evidence="4 10" id="KW-0812">Transmembrane</keyword>
<feature type="transmembrane region" description="Helical" evidence="10">
    <location>
        <begin position="152"/>
        <end position="170"/>
    </location>
</feature>
<evidence type="ECO:0000313" key="12">
    <source>
        <dbReference type="EMBL" id="PJE76010.1"/>
    </source>
</evidence>
<comment type="function">
    <text evidence="10">The central subunit of the protein translocation channel SecYEG. Consists of two halves formed by TMs 1-5 and 6-10. These two domains form a lateral gate at the front which open onto the bilayer between TMs 2 and 7, and are clamped together by SecE at the back. The channel is closed by both a pore ring composed of hydrophobic SecY resides and a short helix (helix 2A) on the extracellular side of the membrane which forms a plug. The plug probably moves laterally to allow the channel to open. The ring and the pore may move independently.</text>
</comment>
<feature type="transmembrane region" description="Helical" evidence="10">
    <location>
        <begin position="274"/>
        <end position="297"/>
    </location>
</feature>
<comment type="subcellular location">
    <subcellularLocation>
        <location evidence="10">Cell membrane</location>
        <topology evidence="10">Multi-pass membrane protein</topology>
    </subcellularLocation>
    <subcellularLocation>
        <location evidence="1">Membrane</location>
        <topology evidence="1">Multi-pass membrane protein</topology>
    </subcellularLocation>
</comment>
<accession>A0A2M8LEY7</accession>
<dbReference type="InterPro" id="IPR023201">
    <property type="entry name" value="SecY_dom_sf"/>
</dbReference>
<dbReference type="InterPro" id="IPR030659">
    <property type="entry name" value="SecY_CS"/>
</dbReference>
<dbReference type="SUPFAM" id="SSF103491">
    <property type="entry name" value="Preprotein translocase SecY subunit"/>
    <property type="match status" value="1"/>
</dbReference>
<dbReference type="FunFam" id="1.10.3370.10:FF:000001">
    <property type="entry name" value="Preprotein translocase subunit SecY"/>
    <property type="match status" value="1"/>
</dbReference>
<evidence type="ECO:0000256" key="3">
    <source>
        <dbReference type="ARBA" id="ARBA00022448"/>
    </source>
</evidence>
<dbReference type="PRINTS" id="PR00303">
    <property type="entry name" value="SECYTRNLCASE"/>
</dbReference>
<dbReference type="EMBL" id="PFET01000006">
    <property type="protein sequence ID" value="PJE76010.1"/>
    <property type="molecule type" value="Genomic_DNA"/>
</dbReference>
<dbReference type="Gene3D" id="1.10.3370.10">
    <property type="entry name" value="SecY subunit domain"/>
    <property type="match status" value="1"/>
</dbReference>
<dbReference type="NCBIfam" id="TIGR00967">
    <property type="entry name" value="3a0501s007"/>
    <property type="match status" value="1"/>
</dbReference>
<feature type="transmembrane region" description="Helical" evidence="10">
    <location>
        <begin position="317"/>
        <end position="339"/>
    </location>
</feature>
<evidence type="ECO:0000256" key="2">
    <source>
        <dbReference type="ARBA" id="ARBA00005751"/>
    </source>
</evidence>
<dbReference type="PANTHER" id="PTHR10906">
    <property type="entry name" value="SECY/SEC61-ALPHA FAMILY MEMBER"/>
    <property type="match status" value="1"/>
</dbReference>
<dbReference type="PIRSF" id="PIRSF004557">
    <property type="entry name" value="SecY"/>
    <property type="match status" value="1"/>
</dbReference>
<feature type="transmembrane region" description="Helical" evidence="10">
    <location>
        <begin position="399"/>
        <end position="420"/>
    </location>
</feature>
<keyword evidence="6 10" id="KW-1133">Transmembrane helix</keyword>
<reference evidence="12 13" key="1">
    <citation type="submission" date="2017-09" db="EMBL/GenBank/DDBJ databases">
        <title>Depth-based differentiation of microbial function through sediment-hosted aquifers and enrichment of novel symbionts in the deep terrestrial subsurface.</title>
        <authorList>
            <person name="Probst A.J."/>
            <person name="Ladd B."/>
            <person name="Jarett J.K."/>
            <person name="Geller-Mcgrath D.E."/>
            <person name="Sieber C.M."/>
            <person name="Emerson J.B."/>
            <person name="Anantharaman K."/>
            <person name="Thomas B.C."/>
            <person name="Malmstrom R."/>
            <person name="Stieglmeier M."/>
            <person name="Klingl A."/>
            <person name="Woyke T."/>
            <person name="Ryan C.M."/>
            <person name="Banfield J.F."/>
        </authorList>
    </citation>
    <scope>NUCLEOTIDE SEQUENCE [LARGE SCALE GENOMIC DNA]</scope>
    <source>
        <strain evidence="12">CG10_big_fil_rev_8_21_14_0_10_48_11</strain>
    </source>
</reference>
<proteinExistence type="inferred from homology"/>
<protein>
    <recommendedName>
        <fullName evidence="9 10">Protein translocase subunit SecY</fullName>
    </recommendedName>
</protein>
<evidence type="ECO:0000256" key="4">
    <source>
        <dbReference type="ARBA" id="ARBA00022692"/>
    </source>
</evidence>
<evidence type="ECO:0000256" key="9">
    <source>
        <dbReference type="ARBA" id="ARBA00039733"/>
    </source>
</evidence>
<dbReference type="GO" id="GO:0005886">
    <property type="term" value="C:plasma membrane"/>
    <property type="evidence" value="ECO:0007669"/>
    <property type="project" value="UniProtKB-SubCell"/>
</dbReference>
<dbReference type="HAMAP" id="MF_01465">
    <property type="entry name" value="SecY"/>
    <property type="match status" value="1"/>
</dbReference>
<sequence length="435" mass="47495">MFSTFRQIWLAKDLRRNLLIVAGMLALFRVLAHIPLPGIDQENLKSFFSSNQLLGFINLFSGGGLENFSIVAMGVAPYITSSIIFQLLAMVIPRLEELSKEGEYGRSKITQYTRWATVPLSVLQSVALIGLLRQSAQSGNPILPPTLDIMTYVGLVVAMTAGTMLLMWIGELISERNVGNGISLLIFAGIITRLPAAAGNTWQLISSPTGGIDTTQVVNLLIFVAIAIVTIYGVVYVTEAQRNVPVSYAKRIRGNRVYGGVDTHLPLRVNQAGVIPIIFAISILLFPPLVAQFFATAKTAWLAGAAITVTRIFQNQTFYAASYFILVFIFTYFYTAVIFQPDKISENLQKQGGFIPGIRPGQSTAHYLNYVINRIIFAGALFLGAIAVLPLAMQRITGISSLAIGGTSLLIVVAVVIETIQQIQAQLVMRDYETL</sequence>
<feature type="transmembrane region" description="Helical" evidence="10">
    <location>
        <begin position="112"/>
        <end position="132"/>
    </location>
</feature>
<keyword evidence="10" id="KW-1003">Cell membrane</keyword>
<feature type="transmembrane region" description="Helical" evidence="10">
    <location>
        <begin position="68"/>
        <end position="92"/>
    </location>
</feature>
<evidence type="ECO:0000256" key="5">
    <source>
        <dbReference type="ARBA" id="ARBA00022927"/>
    </source>
</evidence>
<keyword evidence="8 10" id="KW-0472">Membrane</keyword>
<dbReference type="InterPro" id="IPR026593">
    <property type="entry name" value="SecY"/>
</dbReference>
<dbReference type="Pfam" id="PF00344">
    <property type="entry name" value="SecY"/>
    <property type="match status" value="1"/>
</dbReference>
<comment type="similarity">
    <text evidence="2 10 11">Belongs to the SecY/SEC61-alpha family.</text>
</comment>
<dbReference type="AlphaFoldDB" id="A0A2M8LEY7"/>
<feature type="transmembrane region" description="Helical" evidence="10">
    <location>
        <begin position="217"/>
        <end position="237"/>
    </location>
</feature>
<dbReference type="GO" id="GO:0065002">
    <property type="term" value="P:intracellular protein transmembrane transport"/>
    <property type="evidence" value="ECO:0007669"/>
    <property type="project" value="UniProtKB-UniRule"/>
</dbReference>
<keyword evidence="7 10" id="KW-0811">Translocation</keyword>
<comment type="subunit">
    <text evidence="10">Component of the Sec protein translocase complex. Heterotrimer consisting of SecY, SecE and SecG subunits. The heterotrimers can form oligomers, although 1 heterotrimer is thought to be able to translocate proteins. Interacts with the ribosome. Interacts with SecDF, and other proteins may be involved. Interacts with SecA.</text>
</comment>
<dbReference type="GO" id="GO:0043952">
    <property type="term" value="P:protein transport by the Sec complex"/>
    <property type="evidence" value="ECO:0007669"/>
    <property type="project" value="UniProtKB-UniRule"/>
</dbReference>
<evidence type="ECO:0000256" key="11">
    <source>
        <dbReference type="RuleBase" id="RU004349"/>
    </source>
</evidence>
<feature type="transmembrane region" description="Helical" evidence="10">
    <location>
        <begin position="182"/>
        <end position="205"/>
    </location>
</feature>
<keyword evidence="5 10" id="KW-0653">Protein transport</keyword>
<evidence type="ECO:0000256" key="1">
    <source>
        <dbReference type="ARBA" id="ARBA00004141"/>
    </source>
</evidence>